<evidence type="ECO:0000313" key="4">
    <source>
        <dbReference type="EMBL" id="KAF2186052.1"/>
    </source>
</evidence>
<sequence length="283" mass="31195">MSFLPDRDIPDLSGKFILVTSGNSGLGKESILQFAKHTPRQIFMGARSRSKAEEAIREIQNAVPKANITFVEIDLSSFASVKNVADSLLQQCDRLDILLNNAGLMGVAPGLTKDGYEMQFGSNHMGPALLTKLLMPLLDKTSSLPGSDVRIVQVSSDAYQFAPKEGILFSQLKTPLADIGGRARYGQSKLANLYFIKSLAKRYPNYAYVSWIINIAKKLFFVDVQTGALGQLWASTGSSNEVKSGAYYIPLKKEVKGTKVVDNIEMADKLWNWTEKEFVKNGM</sequence>
<keyword evidence="2" id="KW-0521">NADP</keyword>
<reference evidence="4" key="1">
    <citation type="journal article" date="2020" name="Stud. Mycol.">
        <title>101 Dothideomycetes genomes: a test case for predicting lifestyles and emergence of pathogens.</title>
        <authorList>
            <person name="Haridas S."/>
            <person name="Albert R."/>
            <person name="Binder M."/>
            <person name="Bloem J."/>
            <person name="Labutti K."/>
            <person name="Salamov A."/>
            <person name="Andreopoulos B."/>
            <person name="Baker S."/>
            <person name="Barry K."/>
            <person name="Bills G."/>
            <person name="Bluhm B."/>
            <person name="Cannon C."/>
            <person name="Castanera R."/>
            <person name="Culley D."/>
            <person name="Daum C."/>
            <person name="Ezra D."/>
            <person name="Gonzalez J."/>
            <person name="Henrissat B."/>
            <person name="Kuo A."/>
            <person name="Liang C."/>
            <person name="Lipzen A."/>
            <person name="Lutzoni F."/>
            <person name="Magnuson J."/>
            <person name="Mondo S."/>
            <person name="Nolan M."/>
            <person name="Ohm R."/>
            <person name="Pangilinan J."/>
            <person name="Park H.-J."/>
            <person name="Ramirez L."/>
            <person name="Alfaro M."/>
            <person name="Sun H."/>
            <person name="Tritt A."/>
            <person name="Yoshinaga Y."/>
            <person name="Zwiers L.-H."/>
            <person name="Turgeon B."/>
            <person name="Goodwin S."/>
            <person name="Spatafora J."/>
            <person name="Crous P."/>
            <person name="Grigoriev I."/>
        </authorList>
    </citation>
    <scope>NUCLEOTIDE SEQUENCE</scope>
    <source>
        <strain evidence="4">CBS 207.26</strain>
    </source>
</reference>
<accession>A0A6A6E5M1</accession>
<evidence type="ECO:0000256" key="3">
    <source>
        <dbReference type="ARBA" id="ARBA00023002"/>
    </source>
</evidence>
<dbReference type="InterPro" id="IPR036291">
    <property type="entry name" value="NAD(P)-bd_dom_sf"/>
</dbReference>
<evidence type="ECO:0000256" key="1">
    <source>
        <dbReference type="ARBA" id="ARBA00006484"/>
    </source>
</evidence>
<comment type="similarity">
    <text evidence="1">Belongs to the short-chain dehydrogenases/reductases (SDR) family.</text>
</comment>
<dbReference type="Pfam" id="PF00106">
    <property type="entry name" value="adh_short"/>
    <property type="match status" value="1"/>
</dbReference>
<dbReference type="GO" id="GO:0016491">
    <property type="term" value="F:oxidoreductase activity"/>
    <property type="evidence" value="ECO:0007669"/>
    <property type="project" value="UniProtKB-KW"/>
</dbReference>
<evidence type="ECO:0000256" key="2">
    <source>
        <dbReference type="ARBA" id="ARBA00022857"/>
    </source>
</evidence>
<proteinExistence type="inferred from homology"/>
<dbReference type="EMBL" id="ML994631">
    <property type="protein sequence ID" value="KAF2186052.1"/>
    <property type="molecule type" value="Genomic_DNA"/>
</dbReference>
<dbReference type="InterPro" id="IPR002347">
    <property type="entry name" value="SDR_fam"/>
</dbReference>
<dbReference type="Proteomes" id="UP000800200">
    <property type="component" value="Unassembled WGS sequence"/>
</dbReference>
<gene>
    <name evidence="4" type="ORF">K469DRAFT_573957</name>
</gene>
<keyword evidence="5" id="KW-1185">Reference proteome</keyword>
<dbReference type="OrthoDB" id="191139at2759"/>
<dbReference type="PANTHER" id="PTHR24320">
    <property type="entry name" value="RETINOL DEHYDROGENASE"/>
    <property type="match status" value="1"/>
</dbReference>
<dbReference type="AlphaFoldDB" id="A0A6A6E5M1"/>
<evidence type="ECO:0000313" key="5">
    <source>
        <dbReference type="Proteomes" id="UP000800200"/>
    </source>
</evidence>
<protein>
    <submittedName>
        <fullName evidence="4">NAD(P)-binding protein</fullName>
    </submittedName>
</protein>
<name>A0A6A6E5M1_9PEZI</name>
<dbReference type="PRINTS" id="PR00081">
    <property type="entry name" value="GDHRDH"/>
</dbReference>
<keyword evidence="3" id="KW-0560">Oxidoreductase</keyword>
<dbReference type="SUPFAM" id="SSF51735">
    <property type="entry name" value="NAD(P)-binding Rossmann-fold domains"/>
    <property type="match status" value="1"/>
</dbReference>
<dbReference type="PANTHER" id="PTHR24320:SF282">
    <property type="entry name" value="WW DOMAIN-CONTAINING OXIDOREDUCTASE"/>
    <property type="match status" value="1"/>
</dbReference>
<organism evidence="4 5">
    <name type="scientific">Zopfia rhizophila CBS 207.26</name>
    <dbReference type="NCBI Taxonomy" id="1314779"/>
    <lineage>
        <taxon>Eukaryota</taxon>
        <taxon>Fungi</taxon>
        <taxon>Dikarya</taxon>
        <taxon>Ascomycota</taxon>
        <taxon>Pezizomycotina</taxon>
        <taxon>Dothideomycetes</taxon>
        <taxon>Dothideomycetes incertae sedis</taxon>
        <taxon>Zopfiaceae</taxon>
        <taxon>Zopfia</taxon>
    </lineage>
</organism>
<dbReference type="Gene3D" id="3.40.50.720">
    <property type="entry name" value="NAD(P)-binding Rossmann-like Domain"/>
    <property type="match status" value="1"/>
</dbReference>